<organism evidence="3 4">
    <name type="scientific">Croceibacterium salegens</name>
    <dbReference type="NCBI Taxonomy" id="1737568"/>
    <lineage>
        <taxon>Bacteria</taxon>
        <taxon>Pseudomonadati</taxon>
        <taxon>Pseudomonadota</taxon>
        <taxon>Alphaproteobacteria</taxon>
        <taxon>Sphingomonadales</taxon>
        <taxon>Erythrobacteraceae</taxon>
        <taxon>Croceibacterium</taxon>
    </lineage>
</organism>
<dbReference type="Pfam" id="PF20349">
    <property type="entry name" value="DUF6644"/>
    <property type="match status" value="1"/>
</dbReference>
<feature type="transmembrane region" description="Helical" evidence="1">
    <location>
        <begin position="152"/>
        <end position="174"/>
    </location>
</feature>
<dbReference type="OrthoDB" id="118399at2"/>
<protein>
    <recommendedName>
        <fullName evidence="2">DUF6644 domain-containing protein</fullName>
    </recommendedName>
</protein>
<evidence type="ECO:0000313" key="3">
    <source>
        <dbReference type="EMBL" id="MXO61017.1"/>
    </source>
</evidence>
<proteinExistence type="predicted"/>
<sequence>MGEWLFEMTERLRGTQLVEFSLWVTDWPFAIWLQSHFLAIPGFQTLHILAIAVLFSSVLMLNMRIWGFTGKDQGIEAAYRRFVPWSWWAAAFLIATGVVLLISEPVRNMVNAIFWIKMSFLVIAITASLVFQRAVRVQMRAGAAALEATGALKVGAVVLTLLWCAVIMGGRWIAYAPV</sequence>
<evidence type="ECO:0000256" key="1">
    <source>
        <dbReference type="SAM" id="Phobius"/>
    </source>
</evidence>
<accession>A0A6I4T182</accession>
<keyword evidence="1" id="KW-1133">Transmembrane helix</keyword>
<feature type="transmembrane region" description="Helical" evidence="1">
    <location>
        <begin position="82"/>
        <end position="103"/>
    </location>
</feature>
<dbReference type="Proteomes" id="UP000433652">
    <property type="component" value="Unassembled WGS sequence"/>
</dbReference>
<feature type="transmembrane region" description="Helical" evidence="1">
    <location>
        <begin position="109"/>
        <end position="131"/>
    </location>
</feature>
<dbReference type="EMBL" id="WTYM01000058">
    <property type="protein sequence ID" value="MXO61017.1"/>
    <property type="molecule type" value="Genomic_DNA"/>
</dbReference>
<dbReference type="AlphaFoldDB" id="A0A6I4T182"/>
<comment type="caution">
    <text evidence="3">The sequence shown here is derived from an EMBL/GenBank/DDBJ whole genome shotgun (WGS) entry which is preliminary data.</text>
</comment>
<evidence type="ECO:0000259" key="2">
    <source>
        <dbReference type="Pfam" id="PF20349"/>
    </source>
</evidence>
<keyword evidence="1" id="KW-0812">Transmembrane</keyword>
<feature type="domain" description="DUF6644" evidence="2">
    <location>
        <begin position="44"/>
        <end position="175"/>
    </location>
</feature>
<keyword evidence="1" id="KW-0472">Membrane</keyword>
<keyword evidence="4" id="KW-1185">Reference proteome</keyword>
<dbReference type="InterPro" id="IPR046586">
    <property type="entry name" value="DUF6644"/>
</dbReference>
<reference evidence="3 4" key="1">
    <citation type="submission" date="2019-12" db="EMBL/GenBank/DDBJ databases">
        <title>Genomic-based taxomic classification of the family Erythrobacteraceae.</title>
        <authorList>
            <person name="Xu L."/>
        </authorList>
    </citation>
    <scope>NUCLEOTIDE SEQUENCE [LARGE SCALE GENOMIC DNA]</scope>
    <source>
        <strain evidence="3 4">MCCC 1K01500</strain>
    </source>
</reference>
<name>A0A6I4T182_9SPHN</name>
<dbReference type="RefSeq" id="WP_159797668.1">
    <property type="nucleotide sequence ID" value="NZ_WTYM01000058.1"/>
</dbReference>
<gene>
    <name evidence="3" type="ORF">GRI89_15855</name>
</gene>
<evidence type="ECO:0000313" key="4">
    <source>
        <dbReference type="Proteomes" id="UP000433652"/>
    </source>
</evidence>
<feature type="transmembrane region" description="Helical" evidence="1">
    <location>
        <begin position="37"/>
        <end position="61"/>
    </location>
</feature>